<comment type="caution">
    <text evidence="6">The sequence shown here is derived from an EMBL/GenBank/DDBJ whole genome shotgun (WGS) entry which is preliminary data.</text>
</comment>
<proteinExistence type="predicted"/>
<dbReference type="Proteomes" id="UP000602395">
    <property type="component" value="Unassembled WGS sequence"/>
</dbReference>
<dbReference type="EMBL" id="JACWMS010000006">
    <property type="protein sequence ID" value="MBD1322571.1"/>
    <property type="molecule type" value="Genomic_DNA"/>
</dbReference>
<keyword evidence="1" id="KW-0808">Transferase</keyword>
<dbReference type="GO" id="GO:0016301">
    <property type="term" value="F:kinase activity"/>
    <property type="evidence" value="ECO:0007669"/>
    <property type="project" value="UniProtKB-KW"/>
</dbReference>
<evidence type="ECO:0000256" key="3">
    <source>
        <dbReference type="ARBA" id="ARBA00023012"/>
    </source>
</evidence>
<evidence type="ECO:0000256" key="1">
    <source>
        <dbReference type="ARBA" id="ARBA00022679"/>
    </source>
</evidence>
<dbReference type="Gene3D" id="1.20.5.1930">
    <property type="match status" value="1"/>
</dbReference>
<dbReference type="Gene3D" id="3.30.565.10">
    <property type="entry name" value="Histidine kinase-like ATPase, C-terminal domain"/>
    <property type="match status" value="1"/>
</dbReference>
<feature type="transmembrane region" description="Helical" evidence="4">
    <location>
        <begin position="38"/>
        <end position="57"/>
    </location>
</feature>
<dbReference type="InterPro" id="IPR050482">
    <property type="entry name" value="Sensor_HK_TwoCompSys"/>
</dbReference>
<accession>A0ABR7WIK8</accession>
<feature type="transmembrane region" description="Helical" evidence="4">
    <location>
        <begin position="63"/>
        <end position="81"/>
    </location>
</feature>
<organism evidence="6 7">
    <name type="scientific">Gordonia hankookensis</name>
    <dbReference type="NCBI Taxonomy" id="589403"/>
    <lineage>
        <taxon>Bacteria</taxon>
        <taxon>Bacillati</taxon>
        <taxon>Actinomycetota</taxon>
        <taxon>Actinomycetes</taxon>
        <taxon>Mycobacteriales</taxon>
        <taxon>Gordoniaceae</taxon>
        <taxon>Gordonia</taxon>
    </lineage>
</organism>
<dbReference type="PANTHER" id="PTHR24421">
    <property type="entry name" value="NITRATE/NITRITE SENSOR PROTEIN NARX-RELATED"/>
    <property type="match status" value="1"/>
</dbReference>
<dbReference type="PANTHER" id="PTHR24421:SF63">
    <property type="entry name" value="SENSOR HISTIDINE KINASE DESK"/>
    <property type="match status" value="1"/>
</dbReference>
<feature type="transmembrane region" description="Helical" evidence="4">
    <location>
        <begin position="149"/>
        <end position="167"/>
    </location>
</feature>
<keyword evidence="4" id="KW-0812">Transmembrane</keyword>
<evidence type="ECO:0000256" key="2">
    <source>
        <dbReference type="ARBA" id="ARBA00022777"/>
    </source>
</evidence>
<gene>
    <name evidence="6" type="ORF">IDF66_23575</name>
</gene>
<keyword evidence="4" id="KW-1133">Transmembrane helix</keyword>
<keyword evidence="7" id="KW-1185">Reference proteome</keyword>
<feature type="transmembrane region" description="Helical" evidence="4">
    <location>
        <begin position="102"/>
        <end position="121"/>
    </location>
</feature>
<reference evidence="6 7" key="1">
    <citation type="submission" date="2020-09" db="EMBL/GenBank/DDBJ databases">
        <title>Novel species in genus Gordonia.</title>
        <authorList>
            <person name="Zhang G."/>
        </authorList>
    </citation>
    <scope>NUCLEOTIDE SEQUENCE [LARGE SCALE GENOMIC DNA]</scope>
    <source>
        <strain evidence="6 7">ON-33</strain>
    </source>
</reference>
<keyword evidence="4" id="KW-0472">Membrane</keyword>
<evidence type="ECO:0000259" key="5">
    <source>
        <dbReference type="Pfam" id="PF07730"/>
    </source>
</evidence>
<name>A0ABR7WIK8_9ACTN</name>
<evidence type="ECO:0000313" key="6">
    <source>
        <dbReference type="EMBL" id="MBD1322571.1"/>
    </source>
</evidence>
<sequence>MVGSGFRPHLDELPVGRSRVTAVTSWWRGLSAPERFRLYTRVTLQAAILGVAIILAVTTARSWAVPGVLAAGAAALLAVEAQPGFATLGRDRRRRWMLPTATTLLVAIWVGCAVAARVMSATADVDAARSAGIYVAMLAALSIVPFVRYCWWITLGLSVATGVAFAAGPRGMLQVAGITFVVAAFLVGTTLLTRWALTVVDDLERARVVEAKLQVAEERLRFSRDLHDVVGRGFSAIAVKSELASTLLRAGAADRAGTEVDEIKTLAVESMEQMRALVRGYRDINLDGEVAGARSLLSAAGCELTVEGDPSAVPAEFHEVAAWVVREATTNIVKHSSASSATFAMGSSGMTLRNNRVSSDALDSRDSAADERSGLRGLAERLAEVGARLERSCTADEFALEVKWEDA</sequence>
<protein>
    <submittedName>
        <fullName evidence="6">Histidine kinase</fullName>
    </submittedName>
</protein>
<feature type="transmembrane region" description="Helical" evidence="4">
    <location>
        <begin position="173"/>
        <end position="197"/>
    </location>
</feature>
<feature type="transmembrane region" description="Helical" evidence="4">
    <location>
        <begin position="127"/>
        <end position="144"/>
    </location>
</feature>
<keyword evidence="3" id="KW-0902">Two-component regulatory system</keyword>
<feature type="domain" description="Signal transduction histidine kinase subgroup 3 dimerisation and phosphoacceptor" evidence="5">
    <location>
        <begin position="218"/>
        <end position="283"/>
    </location>
</feature>
<dbReference type="InterPro" id="IPR036890">
    <property type="entry name" value="HATPase_C_sf"/>
</dbReference>
<evidence type="ECO:0000313" key="7">
    <source>
        <dbReference type="Proteomes" id="UP000602395"/>
    </source>
</evidence>
<keyword evidence="2 6" id="KW-0418">Kinase</keyword>
<dbReference type="InterPro" id="IPR011712">
    <property type="entry name" value="Sig_transdc_His_kin_sub3_dim/P"/>
</dbReference>
<dbReference type="Pfam" id="PF07730">
    <property type="entry name" value="HisKA_3"/>
    <property type="match status" value="1"/>
</dbReference>
<evidence type="ECO:0000256" key="4">
    <source>
        <dbReference type="SAM" id="Phobius"/>
    </source>
</evidence>